<protein>
    <recommendedName>
        <fullName evidence="1">SF4 helicase domain-containing protein</fullName>
    </recommendedName>
</protein>
<dbReference type="PANTHER" id="PTHR30153">
    <property type="entry name" value="REPLICATIVE DNA HELICASE DNAB"/>
    <property type="match status" value="1"/>
</dbReference>
<dbReference type="EMBL" id="JAECZA010000219">
    <property type="protein sequence ID" value="MBH8576054.1"/>
    <property type="molecule type" value="Genomic_DNA"/>
</dbReference>
<dbReference type="GO" id="GO:0005829">
    <property type="term" value="C:cytosol"/>
    <property type="evidence" value="ECO:0007669"/>
    <property type="project" value="TreeGrafter"/>
</dbReference>
<reference evidence="2 3" key="1">
    <citation type="journal article" date="2021" name="Int. J. Syst. Evol. Microbiol.">
        <title>Amazonocrinis nigriterrae gen. nov., sp. nov., Atlanticothrix silvestris gen. nov., sp. nov. and Dendronalium phyllosphericum gen. nov., sp. nov., nostocacean cyanobacteria from Brazilian environments.</title>
        <authorList>
            <person name="Alvarenga D.O."/>
            <person name="Andreote A.P.D."/>
            <person name="Branco L.H.Z."/>
            <person name="Delbaje E."/>
            <person name="Cruz R.B."/>
            <person name="Varani A.M."/>
            <person name="Fiore M.F."/>
        </authorList>
    </citation>
    <scope>NUCLEOTIDE SEQUENCE [LARGE SCALE GENOMIC DNA]</scope>
    <source>
        <strain evidence="2 3">CENA369</strain>
    </source>
</reference>
<organism evidence="2 3">
    <name type="scientific">Dendronalium phyllosphericum CENA369</name>
    <dbReference type="NCBI Taxonomy" id="1725256"/>
    <lineage>
        <taxon>Bacteria</taxon>
        <taxon>Bacillati</taxon>
        <taxon>Cyanobacteriota</taxon>
        <taxon>Cyanophyceae</taxon>
        <taxon>Nostocales</taxon>
        <taxon>Nostocaceae</taxon>
        <taxon>Dendronalium</taxon>
        <taxon>Dendronalium phyllosphericum</taxon>
    </lineage>
</organism>
<sequence length="53" mass="5994">MDKDLDVPVLALSQLNRKVEQCNDKRPVPSDLKDSGAVGRHSDVVIMLYREEL</sequence>
<evidence type="ECO:0000313" key="3">
    <source>
        <dbReference type="Proteomes" id="UP000662314"/>
    </source>
</evidence>
<dbReference type="SUPFAM" id="SSF52540">
    <property type="entry name" value="P-loop containing nucleoside triphosphate hydrolases"/>
    <property type="match status" value="1"/>
</dbReference>
<dbReference type="InterPro" id="IPR027417">
    <property type="entry name" value="P-loop_NTPase"/>
</dbReference>
<dbReference type="GO" id="GO:0003678">
    <property type="term" value="F:DNA helicase activity"/>
    <property type="evidence" value="ECO:0007669"/>
    <property type="project" value="InterPro"/>
</dbReference>
<dbReference type="PROSITE" id="PS51199">
    <property type="entry name" value="SF4_HELICASE"/>
    <property type="match status" value="1"/>
</dbReference>
<proteinExistence type="predicted"/>
<dbReference type="Gene3D" id="3.40.50.300">
    <property type="entry name" value="P-loop containing nucleotide triphosphate hydrolases"/>
    <property type="match status" value="1"/>
</dbReference>
<gene>
    <name evidence="2" type="ORF">I8752_24270</name>
</gene>
<dbReference type="RefSeq" id="WP_214434801.1">
    <property type="nucleotide sequence ID" value="NZ_CAWPUQ010000145.1"/>
</dbReference>
<dbReference type="Pfam" id="PF03796">
    <property type="entry name" value="DnaB_C"/>
    <property type="match status" value="1"/>
</dbReference>
<dbReference type="GO" id="GO:0005524">
    <property type="term" value="F:ATP binding"/>
    <property type="evidence" value="ECO:0007669"/>
    <property type="project" value="InterPro"/>
</dbReference>
<accession>A0A8J7LK45</accession>
<comment type="caution">
    <text evidence="2">The sequence shown here is derived from an EMBL/GenBank/DDBJ whole genome shotgun (WGS) entry which is preliminary data.</text>
</comment>
<dbReference type="AlphaFoldDB" id="A0A8J7LK45"/>
<dbReference type="PANTHER" id="PTHR30153:SF2">
    <property type="entry name" value="REPLICATIVE DNA HELICASE"/>
    <property type="match status" value="1"/>
</dbReference>
<name>A0A8J7LK45_9NOST</name>
<dbReference type="Proteomes" id="UP000662314">
    <property type="component" value="Unassembled WGS sequence"/>
</dbReference>
<dbReference type="InterPro" id="IPR007694">
    <property type="entry name" value="DNA_helicase_DnaB-like_C"/>
</dbReference>
<evidence type="ECO:0000259" key="1">
    <source>
        <dbReference type="PROSITE" id="PS51199"/>
    </source>
</evidence>
<evidence type="ECO:0000313" key="2">
    <source>
        <dbReference type="EMBL" id="MBH8576054.1"/>
    </source>
</evidence>
<dbReference type="GO" id="GO:0006260">
    <property type="term" value="P:DNA replication"/>
    <property type="evidence" value="ECO:0007669"/>
    <property type="project" value="InterPro"/>
</dbReference>
<feature type="domain" description="SF4 helicase" evidence="1">
    <location>
        <begin position="1"/>
        <end position="53"/>
    </location>
</feature>
<keyword evidence="3" id="KW-1185">Reference proteome</keyword>